<proteinExistence type="predicted"/>
<feature type="chain" id="PRO_5038035390" evidence="1">
    <location>
        <begin position="19"/>
        <end position="67"/>
    </location>
</feature>
<reference evidence="2" key="1">
    <citation type="journal article" date="2014" name="Int. J. Syst. Evol. Microbiol.">
        <title>Complete genome sequence of Corynebacterium casei LMG S-19264T (=DSM 44701T), isolated from a smear-ripened cheese.</title>
        <authorList>
            <consortium name="US DOE Joint Genome Institute (JGI-PGF)"/>
            <person name="Walter F."/>
            <person name="Albersmeier A."/>
            <person name="Kalinowski J."/>
            <person name="Ruckert C."/>
        </authorList>
    </citation>
    <scope>NUCLEOTIDE SEQUENCE</scope>
    <source>
        <strain evidence="2">JCM 3131</strain>
    </source>
</reference>
<reference evidence="2" key="2">
    <citation type="submission" date="2020-09" db="EMBL/GenBank/DDBJ databases">
        <authorList>
            <person name="Sun Q."/>
            <person name="Ohkuma M."/>
        </authorList>
    </citation>
    <scope>NUCLEOTIDE SEQUENCE</scope>
    <source>
        <strain evidence="2">JCM 3131</strain>
    </source>
</reference>
<sequence>MAGAVLAAPPAAAVPAQAAPAHAPAFLHGVASTYRRPRFGKPAGLSLLDLRRSAPSRCRPATTPTVR</sequence>
<evidence type="ECO:0000256" key="1">
    <source>
        <dbReference type="SAM" id="SignalP"/>
    </source>
</evidence>
<keyword evidence="1" id="KW-0732">Signal</keyword>
<dbReference type="EMBL" id="BMQK01000009">
    <property type="protein sequence ID" value="GGQ67303.1"/>
    <property type="molecule type" value="Genomic_DNA"/>
</dbReference>
<comment type="caution">
    <text evidence="2">The sequence shown here is derived from an EMBL/GenBank/DDBJ whole genome shotgun (WGS) entry which is preliminary data.</text>
</comment>
<dbReference type="Proteomes" id="UP000620156">
    <property type="component" value="Unassembled WGS sequence"/>
</dbReference>
<feature type="signal peptide" evidence="1">
    <location>
        <begin position="1"/>
        <end position="18"/>
    </location>
</feature>
<organism evidence="2 3">
    <name type="scientific">Streptomyces ruber</name>
    <dbReference type="NCBI Taxonomy" id="83378"/>
    <lineage>
        <taxon>Bacteria</taxon>
        <taxon>Bacillati</taxon>
        <taxon>Actinomycetota</taxon>
        <taxon>Actinomycetes</taxon>
        <taxon>Kitasatosporales</taxon>
        <taxon>Streptomycetaceae</taxon>
        <taxon>Streptomyces</taxon>
    </lineage>
</organism>
<name>A0A918BGE6_9ACTN</name>
<evidence type="ECO:0000313" key="2">
    <source>
        <dbReference type="EMBL" id="GGQ67303.1"/>
    </source>
</evidence>
<protein>
    <submittedName>
        <fullName evidence="2">Uncharacterized protein</fullName>
    </submittedName>
</protein>
<accession>A0A918BGE6</accession>
<gene>
    <name evidence="2" type="ORF">GCM10010145_41370</name>
</gene>
<dbReference type="AlphaFoldDB" id="A0A918BGE6"/>
<evidence type="ECO:0000313" key="3">
    <source>
        <dbReference type="Proteomes" id="UP000620156"/>
    </source>
</evidence>
<keyword evidence="3" id="KW-1185">Reference proteome</keyword>